<dbReference type="EMBL" id="JADWDJ010000016">
    <property type="protein sequence ID" value="KAG5268585.1"/>
    <property type="molecule type" value="Genomic_DNA"/>
</dbReference>
<evidence type="ECO:0000256" key="1">
    <source>
        <dbReference type="SAM" id="MobiDB-lite"/>
    </source>
</evidence>
<comment type="caution">
    <text evidence="2">The sequence shown here is derived from an EMBL/GenBank/DDBJ whole genome shotgun (WGS) entry which is preliminary data.</text>
</comment>
<evidence type="ECO:0000313" key="2">
    <source>
        <dbReference type="EMBL" id="KAG5268585.1"/>
    </source>
</evidence>
<feature type="compositionally biased region" description="Polar residues" evidence="1">
    <location>
        <begin position="532"/>
        <end position="548"/>
    </location>
</feature>
<feature type="compositionally biased region" description="Basic and acidic residues" evidence="1">
    <location>
        <begin position="442"/>
        <end position="451"/>
    </location>
</feature>
<dbReference type="Proteomes" id="UP000823561">
    <property type="component" value="Chromosome 16"/>
</dbReference>
<keyword evidence="3" id="KW-1185">Reference proteome</keyword>
<reference evidence="2" key="1">
    <citation type="submission" date="2020-10" db="EMBL/GenBank/DDBJ databases">
        <title>Chromosome-scale genome assembly of the Allis shad, Alosa alosa.</title>
        <authorList>
            <person name="Margot Z."/>
            <person name="Christophe K."/>
            <person name="Cabau C."/>
            <person name="Louis A."/>
            <person name="Berthelot C."/>
            <person name="Parey E."/>
            <person name="Roest Crollius H."/>
            <person name="Montfort J."/>
            <person name="Robinson-Rechavi M."/>
            <person name="Bucao C."/>
            <person name="Bouchez O."/>
            <person name="Gislard M."/>
            <person name="Lluch J."/>
            <person name="Milhes M."/>
            <person name="Lampietro C."/>
            <person name="Lopez Roques C."/>
            <person name="Donnadieu C."/>
            <person name="Braasch I."/>
            <person name="Desvignes T."/>
            <person name="Postlethwait J."/>
            <person name="Bobe J."/>
            <person name="Guiguen Y."/>
        </authorList>
    </citation>
    <scope>NUCLEOTIDE SEQUENCE</scope>
    <source>
        <strain evidence="2">M-15738</strain>
        <tissue evidence="2">Blood</tissue>
    </source>
</reference>
<protein>
    <submittedName>
        <fullName evidence="2">Uncharacterized protein</fullName>
    </submittedName>
</protein>
<feature type="compositionally biased region" description="Polar residues" evidence="1">
    <location>
        <begin position="619"/>
        <end position="628"/>
    </location>
</feature>
<feature type="compositionally biased region" description="Polar residues" evidence="1">
    <location>
        <begin position="473"/>
        <end position="491"/>
    </location>
</feature>
<feature type="region of interest" description="Disordered" evidence="1">
    <location>
        <begin position="294"/>
        <end position="721"/>
    </location>
</feature>
<feature type="compositionally biased region" description="Low complexity" evidence="1">
    <location>
        <begin position="419"/>
        <end position="437"/>
    </location>
</feature>
<accession>A0AAV6G179</accession>
<dbReference type="AlphaFoldDB" id="A0AAV6G179"/>
<feature type="compositionally biased region" description="Basic residues" evidence="1">
    <location>
        <begin position="658"/>
        <end position="677"/>
    </location>
</feature>
<gene>
    <name evidence="2" type="ORF">AALO_G00214180</name>
</gene>
<name>A0AAV6G179_9TELE</name>
<evidence type="ECO:0000313" key="3">
    <source>
        <dbReference type="Proteomes" id="UP000823561"/>
    </source>
</evidence>
<sequence length="763" mass="82800">MESKTSHLIKGRKKLRYFTDDERALPRIQDVFSVGDIDAFLDCTSKTKLDSGFPSPLLPEEEAPQEEECVALPTEEKNIGEAGLTGKECPFKDSAPLKTSSPIIVASSIHEDEVEAKLLASALLFPYDNEDPIEGNMDKPLSILTGDLAREASLHEMLILTPPKRFTLGVKTQQGDRSPTLTPPTTRSHVNLEEKNLPGALENHTLTEMQMNEEQGSSVSPVVSTQTAVIKEPDSSLKAFSVADDRSFQKKLREFLMPRNIESARVPTPARAPSPQELDEDFFILEDDAPLLFSLKPKTPSQTSRPARQPSKKAEVQAETGSDAADGALSGTENEPGAGGKAAGAAPTSEPPAKASAVQKKRGKQSKQTALRAAPEEGGSFEGLCEVGGRTAKGVPAEASSKAPAALRKTGKQRERQIPAALATAAEPLTALDAGADADADMASKRPERRPAKPISEAQSPAAAEDDHGDYGNSPSPSSLMEVPQQTVTKTASKRALNQEKPFLSKKRKLCRTSEMYAVSHSPELKSDTKTSKAASTGLENTAKSPSTAPAAVSLKSQKAQSKKKKEKESNVTQKKKRPTPVLSEEVKGDTDQALAQPHSPHRGDEADATGYSKPGRQDPSQDLSGYSTVGRRRRNRPGNWWAVNPETQDENDISPPKRPKNGKRKNGKMPKKTGRQQKKEAAASLEQVSADVIEKGTRTTAKSPRQPTDGKATLKSRQRKVKAWLTRRGPRLVKADGRGHRKRLCLLHPINSRRRRRRPQLD</sequence>
<proteinExistence type="predicted"/>
<organism evidence="2 3">
    <name type="scientific">Alosa alosa</name>
    <name type="common">allis shad</name>
    <dbReference type="NCBI Taxonomy" id="278164"/>
    <lineage>
        <taxon>Eukaryota</taxon>
        <taxon>Metazoa</taxon>
        <taxon>Chordata</taxon>
        <taxon>Craniata</taxon>
        <taxon>Vertebrata</taxon>
        <taxon>Euteleostomi</taxon>
        <taxon>Actinopterygii</taxon>
        <taxon>Neopterygii</taxon>
        <taxon>Teleostei</taxon>
        <taxon>Clupei</taxon>
        <taxon>Clupeiformes</taxon>
        <taxon>Clupeoidei</taxon>
        <taxon>Clupeidae</taxon>
        <taxon>Alosa</taxon>
    </lineage>
</organism>